<evidence type="ECO:0000313" key="1">
    <source>
        <dbReference type="EMBL" id="CAA2619239.1"/>
    </source>
</evidence>
<dbReference type="EMBL" id="LR746267">
    <property type="protein sequence ID" value="CAA7395251.1"/>
    <property type="molecule type" value="Genomic_DNA"/>
</dbReference>
<accession>A0A7I8KC20</accession>
<evidence type="ECO:0000313" key="2">
    <source>
        <dbReference type="EMBL" id="CAA7395251.1"/>
    </source>
</evidence>
<sequence length="25" mass="2713">MSTTTKFITQLTVLLAYSHVTKTAG</sequence>
<name>A0A7I8KC20_SPIIN</name>
<gene>
    <name evidence="1" type="ORF">SI7747_04005406</name>
    <name evidence="2" type="ORF">SI8410_04005912</name>
</gene>
<dbReference type="EMBL" id="LR743591">
    <property type="protein sequence ID" value="CAA2619239.1"/>
    <property type="molecule type" value="Genomic_DNA"/>
</dbReference>
<dbReference type="Proteomes" id="UP000663760">
    <property type="component" value="Chromosome 4"/>
</dbReference>
<organism evidence="2 3">
    <name type="scientific">Spirodela intermedia</name>
    <name type="common">Intermediate duckweed</name>
    <dbReference type="NCBI Taxonomy" id="51605"/>
    <lineage>
        <taxon>Eukaryota</taxon>
        <taxon>Viridiplantae</taxon>
        <taxon>Streptophyta</taxon>
        <taxon>Embryophyta</taxon>
        <taxon>Tracheophyta</taxon>
        <taxon>Spermatophyta</taxon>
        <taxon>Magnoliopsida</taxon>
        <taxon>Liliopsida</taxon>
        <taxon>Araceae</taxon>
        <taxon>Lemnoideae</taxon>
        <taxon>Spirodela</taxon>
    </lineage>
</organism>
<protein>
    <submittedName>
        <fullName evidence="2">Uncharacterized protein</fullName>
    </submittedName>
</protein>
<dbReference type="AlphaFoldDB" id="A0A7I8KC20"/>
<keyword evidence="3" id="KW-1185">Reference proteome</keyword>
<proteinExistence type="predicted"/>
<reference evidence="2" key="1">
    <citation type="submission" date="2020-02" db="EMBL/GenBank/DDBJ databases">
        <authorList>
            <person name="Scholz U."/>
            <person name="Mascher M."/>
            <person name="Fiebig A."/>
        </authorList>
    </citation>
    <scope>NUCLEOTIDE SEQUENCE</scope>
</reference>
<evidence type="ECO:0000313" key="3">
    <source>
        <dbReference type="Proteomes" id="UP000663760"/>
    </source>
</evidence>